<organism evidence="4 5">
    <name type="scientific">Dillenia turbinata</name>
    <dbReference type="NCBI Taxonomy" id="194707"/>
    <lineage>
        <taxon>Eukaryota</taxon>
        <taxon>Viridiplantae</taxon>
        <taxon>Streptophyta</taxon>
        <taxon>Embryophyta</taxon>
        <taxon>Tracheophyta</taxon>
        <taxon>Spermatophyta</taxon>
        <taxon>Magnoliopsida</taxon>
        <taxon>eudicotyledons</taxon>
        <taxon>Gunneridae</taxon>
        <taxon>Pentapetalae</taxon>
        <taxon>Dilleniales</taxon>
        <taxon>Dilleniaceae</taxon>
        <taxon>Dillenia</taxon>
    </lineage>
</organism>
<sequence>MFSLTNMPSTSSLFSTYASISASMMLGRTILNDLIPHQIRAYLFSTIRRYFSPKTSLLTLIIEEENGFSRNEVYDAAETYLCTKISPKTDCLKISKTPRDKNFTIRFEKGEKMVDIFQGAELKWRFVCTEQERPSSGNPNSSAPTSEKRHFELCFDKKHREIVMDLYLPFILSKLKEVKEGARVVNEVIRLVYNEVAEELMRTGDAEVALDGLVKLLKRKRIEEDECTTNARPKRHKNGKMMSNNSNGRIA</sequence>
<dbReference type="AlphaFoldDB" id="A0AAN8V3U3"/>
<dbReference type="GO" id="GO:0016787">
    <property type="term" value="F:hydrolase activity"/>
    <property type="evidence" value="ECO:0007669"/>
    <property type="project" value="UniProtKB-KW"/>
</dbReference>
<evidence type="ECO:0000259" key="3">
    <source>
        <dbReference type="Pfam" id="PF14363"/>
    </source>
</evidence>
<name>A0AAN8V3U3_9MAGN</name>
<keyword evidence="1" id="KW-0378">Hydrolase</keyword>
<accession>A0AAN8V3U3</accession>
<feature type="domain" description="AAA-type ATPase N-terminal" evidence="3">
    <location>
        <begin position="35"/>
        <end position="128"/>
    </location>
</feature>
<dbReference type="InterPro" id="IPR025753">
    <property type="entry name" value="AAA_N_dom"/>
</dbReference>
<dbReference type="EMBL" id="JBAMMX010000017">
    <property type="protein sequence ID" value="KAK6924409.1"/>
    <property type="molecule type" value="Genomic_DNA"/>
</dbReference>
<dbReference type="Proteomes" id="UP001370490">
    <property type="component" value="Unassembled WGS sequence"/>
</dbReference>
<protein>
    <submittedName>
        <fullName evidence="4">AAA-type ATPase, N-terminal domain</fullName>
    </submittedName>
</protein>
<feature type="compositionally biased region" description="Polar residues" evidence="2">
    <location>
        <begin position="241"/>
        <end position="251"/>
    </location>
</feature>
<keyword evidence="5" id="KW-1185">Reference proteome</keyword>
<dbReference type="PANTHER" id="PTHR23070">
    <property type="entry name" value="BCS1 AAA-TYPE ATPASE"/>
    <property type="match status" value="1"/>
</dbReference>
<proteinExistence type="predicted"/>
<dbReference type="InterPro" id="IPR050747">
    <property type="entry name" value="Mitochondrial_chaperone_BCS1"/>
</dbReference>
<feature type="region of interest" description="Disordered" evidence="2">
    <location>
        <begin position="227"/>
        <end position="251"/>
    </location>
</feature>
<evidence type="ECO:0000313" key="4">
    <source>
        <dbReference type="EMBL" id="KAK6924409.1"/>
    </source>
</evidence>
<evidence type="ECO:0000256" key="2">
    <source>
        <dbReference type="SAM" id="MobiDB-lite"/>
    </source>
</evidence>
<comment type="caution">
    <text evidence="4">The sequence shown here is derived from an EMBL/GenBank/DDBJ whole genome shotgun (WGS) entry which is preliminary data.</text>
</comment>
<reference evidence="4 5" key="1">
    <citation type="submission" date="2023-12" db="EMBL/GenBank/DDBJ databases">
        <title>A high-quality genome assembly for Dillenia turbinata (Dilleniales).</title>
        <authorList>
            <person name="Chanderbali A."/>
        </authorList>
    </citation>
    <scope>NUCLEOTIDE SEQUENCE [LARGE SCALE GENOMIC DNA]</scope>
    <source>
        <strain evidence="4">LSX21</strain>
        <tissue evidence="4">Leaf</tissue>
    </source>
</reference>
<dbReference type="Pfam" id="PF14363">
    <property type="entry name" value="AAA_assoc"/>
    <property type="match status" value="1"/>
</dbReference>
<evidence type="ECO:0000256" key="1">
    <source>
        <dbReference type="ARBA" id="ARBA00022801"/>
    </source>
</evidence>
<evidence type="ECO:0000313" key="5">
    <source>
        <dbReference type="Proteomes" id="UP001370490"/>
    </source>
</evidence>
<gene>
    <name evidence="4" type="ORF">RJ641_010609</name>
</gene>